<keyword evidence="4" id="KW-0004">4Fe-4S</keyword>
<evidence type="ECO:0000256" key="11">
    <source>
        <dbReference type="ARBA" id="ARBA00023004"/>
    </source>
</evidence>
<accession>A0ABD3V9X7</accession>
<dbReference type="InterPro" id="IPR010614">
    <property type="entry name" value="RAD3-like_helicase_DEAD"/>
</dbReference>
<evidence type="ECO:0000259" key="20">
    <source>
        <dbReference type="PROSITE" id="PS51193"/>
    </source>
</evidence>
<dbReference type="InterPro" id="IPR014013">
    <property type="entry name" value="Helic_SF1/SF2_ATP-bd_DinG/Rad3"/>
</dbReference>
<dbReference type="EMBL" id="JBJQND010000013">
    <property type="protein sequence ID" value="KAL3858387.1"/>
    <property type="molecule type" value="Genomic_DNA"/>
</dbReference>
<dbReference type="GO" id="GO:0005634">
    <property type="term" value="C:nucleus"/>
    <property type="evidence" value="ECO:0007669"/>
    <property type="project" value="UniProtKB-SubCell"/>
</dbReference>
<dbReference type="GO" id="GO:0046872">
    <property type="term" value="F:metal ion binding"/>
    <property type="evidence" value="ECO:0007669"/>
    <property type="project" value="UniProtKB-KW"/>
</dbReference>
<organism evidence="21 22">
    <name type="scientific">Sinanodonta woodiana</name>
    <name type="common">Chinese pond mussel</name>
    <name type="synonym">Anodonta woodiana</name>
    <dbReference type="NCBI Taxonomy" id="1069815"/>
    <lineage>
        <taxon>Eukaryota</taxon>
        <taxon>Metazoa</taxon>
        <taxon>Spiralia</taxon>
        <taxon>Lophotrochozoa</taxon>
        <taxon>Mollusca</taxon>
        <taxon>Bivalvia</taxon>
        <taxon>Autobranchia</taxon>
        <taxon>Heteroconchia</taxon>
        <taxon>Palaeoheterodonta</taxon>
        <taxon>Unionida</taxon>
        <taxon>Unionoidea</taxon>
        <taxon>Unionidae</taxon>
        <taxon>Unioninae</taxon>
        <taxon>Sinanodonta</taxon>
    </lineage>
</organism>
<dbReference type="PANTHER" id="PTHR11472:SF47">
    <property type="entry name" value="FANCONI ANEMIA GROUP J PROTEIN"/>
    <property type="match status" value="1"/>
</dbReference>
<dbReference type="GO" id="GO:0005524">
    <property type="term" value="F:ATP binding"/>
    <property type="evidence" value="ECO:0007669"/>
    <property type="project" value="UniProtKB-KW"/>
</dbReference>
<feature type="compositionally biased region" description="Basic and acidic residues" evidence="19">
    <location>
        <begin position="102"/>
        <end position="114"/>
    </location>
</feature>
<keyword evidence="6" id="KW-0547">Nucleotide-binding</keyword>
<dbReference type="SUPFAM" id="SSF52540">
    <property type="entry name" value="P-loop containing nucleoside triphosphate hydrolases"/>
    <property type="match status" value="2"/>
</dbReference>
<dbReference type="InterPro" id="IPR045028">
    <property type="entry name" value="DinG/Rad3-like"/>
</dbReference>
<protein>
    <recommendedName>
        <fullName evidence="16">DNA 5'-3' helicase</fullName>
        <ecNumber evidence="16">5.6.2.3</ecNumber>
    </recommendedName>
    <alternativeName>
        <fullName evidence="18">DNA 5'-3' helicase FANCJ</fullName>
    </alternativeName>
</protein>
<evidence type="ECO:0000256" key="9">
    <source>
        <dbReference type="ARBA" id="ARBA00022806"/>
    </source>
</evidence>
<keyword evidence="15" id="KW-0539">Nucleus</keyword>
<comment type="cofactor">
    <cofactor evidence="1">
        <name>[4Fe-4S] cluster</name>
        <dbReference type="ChEBI" id="CHEBI:49883"/>
    </cofactor>
</comment>
<evidence type="ECO:0000256" key="5">
    <source>
        <dbReference type="ARBA" id="ARBA00022723"/>
    </source>
</evidence>
<dbReference type="CDD" id="cd18788">
    <property type="entry name" value="SF2_C_XPD"/>
    <property type="match status" value="1"/>
</dbReference>
<dbReference type="NCBIfam" id="TIGR00604">
    <property type="entry name" value="rad3"/>
    <property type="match status" value="1"/>
</dbReference>
<evidence type="ECO:0000256" key="1">
    <source>
        <dbReference type="ARBA" id="ARBA00001966"/>
    </source>
</evidence>
<dbReference type="GO" id="GO:0043139">
    <property type="term" value="F:5'-3' DNA helicase activity"/>
    <property type="evidence" value="ECO:0007669"/>
    <property type="project" value="UniProtKB-EC"/>
</dbReference>
<dbReference type="PROSITE" id="PS51193">
    <property type="entry name" value="HELICASE_ATP_BIND_2"/>
    <property type="match status" value="1"/>
</dbReference>
<evidence type="ECO:0000256" key="19">
    <source>
        <dbReference type="SAM" id="MobiDB-lite"/>
    </source>
</evidence>
<dbReference type="InterPro" id="IPR014001">
    <property type="entry name" value="Helicase_ATP-bd"/>
</dbReference>
<dbReference type="GO" id="GO:0006281">
    <property type="term" value="P:DNA repair"/>
    <property type="evidence" value="ECO:0007669"/>
    <property type="project" value="UniProtKB-KW"/>
</dbReference>
<evidence type="ECO:0000313" key="22">
    <source>
        <dbReference type="Proteomes" id="UP001634394"/>
    </source>
</evidence>
<dbReference type="Pfam" id="PF13307">
    <property type="entry name" value="Helicase_C_2"/>
    <property type="match status" value="1"/>
</dbReference>
<name>A0ABD3V9X7_SINWO</name>
<keyword evidence="11" id="KW-0408">Iron</keyword>
<feature type="region of interest" description="Disordered" evidence="19">
    <location>
        <begin position="1408"/>
        <end position="1481"/>
    </location>
</feature>
<feature type="region of interest" description="Disordered" evidence="19">
    <location>
        <begin position="1217"/>
        <end position="1243"/>
    </location>
</feature>
<gene>
    <name evidence="21" type="ORF">ACJMK2_012978</name>
</gene>
<sequence>MADTEDKMFTIQGVKVMFPCKPYPSQFSMMDRVIKGLERRQNCLLESPTGSGKSLALLCSALAWQFAENEKVVREQLEDLDKKDGCCKCNKNGITQTTNDSKNVEKTLEQDKSLTENAPKIPGTGLDADDDDDFRPLSTIRSLVNLGTKVLKRKFQSIFYETSPPEASLGCHGDSDMSEIKSSTCQCSCKDSGSSGKKRKVPKIFYGTRTHKQITQIAKELRKTAYHGVRMVILASREHTCINPDVIRMKSKSDGCRERTDIRGPGCKFKDKTQRVLLNQTQLQEAGLNTAWDLEDLLKIGRAHKACPYFVSRNVVGQADIILCPYNYLIDPTIRKSMEINLKDNIMILDEAHNIEDAAREAASESIFSEDLAKAIQNLNELVENHISFPEHLELKNMCERLHHFLNENSSHLERKEYDQAYKCWSGFDIVARLSSIQLGPKDFPRYQKLYDKLLSEEQEDTLIRNHINQVVKRSSSTSQLLERLFKVLDYMYRDDMKYVDDYRVAIQKSMIYSTSRETDSTWLNSKQKQGGRKTSPSWECSINFWCMNPAVAFSDFSVTRSIVLSSGTLSPISSFQSELGVSFPVQLEANHVIESDRVWVGAIGQGPTGRSLQAVYKTMESFDFQDELGNLIHKVCMNVPHGVLCFVPSYRALEKFTERWRNTGLWRKLLQRKRVVVEPRASEKVEFEELMKYFYDSIHGDAADSDEDVDNSEVDGALFFAVCRGKVSEGLDFADNNARAVITVGIPYPSIKDNQVKLKKEYNDKHKASRGLLSGNEWYEIQAYRALNQALGRCIRHRKDWGALIIVDERFVNNREKYCKGLSKWVRNKVQSYHKFESAMESLSEFTAKFAKETPICADTSFIPSTPSTPKYSVYQNKNNSFTSPSLASPILKSEGIKFLPQSPVTPPAVRFEIKNRADKPLLTKGDKPLLLSPPSQEMIHEQLKAVINSPSMPKDKPYYVLINEGTPYEQKFLIKPPKKMTSLGTGLASAVSNGQSPGQALISAPANVPPVQVLNSSLTQNTSVPVAGEQHAGLPSGSVINNTFSTPKKETDNAGKTSIGINQPLAGQQTLAALLAKNPETQYLLVNHFGQQIASFPQASAAFTLTSLLAHQKTWASALVKSKPFQEATSKPQLVFAGEQPVLLTTQGSNPARTNGNDAPILLQFQVPKNTTEVAGCEASTSYPKPASLLMMTNLPQKPTSCTIANSDSIQKMGMNKAQSNQANPGDKSREKSAKRKSSGFDPYVKENKFLQFCNLVKKEPEDCSEPTLNLTMQESLKAEPAGRSVTPLLHEGIEKDIKMEISYNDETSTEVKGAIENRIMKRPLFRRSAFNNRRVVMKKPNTSYVDTSSNCGISEMNIDGSVTKKIEKTNETENCVSDIEVKTECGNLYEIEAKYRKETIEIPESRKGDNSKTTDSILEIGNSMDPNNSDDEAFDSVLNTRRRRGKRAQSLVKHKAKRSKGVQYAEENGSKENETKENEVHQLSCSSCGSSFIAVSAVEKTRDVPKFWLDGCGLEVIQIKNLDLLSSFEVAVADIHTSVTLNCLWCADVQCGVQFLQCRTCKKTIKGGNPAGIIGARILFTAEGCKDFSQGQVKIIGVEVDMVAVLSSNNSIGLKRQPGTLTSYLYALLCKAEFNTSLK</sequence>
<feature type="domain" description="Helicase ATP-binding" evidence="20">
    <location>
        <begin position="12"/>
        <end position="399"/>
    </location>
</feature>
<dbReference type="Proteomes" id="UP001634394">
    <property type="component" value="Unassembled WGS sequence"/>
</dbReference>
<reference evidence="21 22" key="1">
    <citation type="submission" date="2024-11" db="EMBL/GenBank/DDBJ databases">
        <title>Chromosome-level genome assembly of the freshwater bivalve Anodonta woodiana.</title>
        <authorList>
            <person name="Chen X."/>
        </authorList>
    </citation>
    <scope>NUCLEOTIDE SEQUENCE [LARGE SCALE GENOMIC DNA]</scope>
    <source>
        <strain evidence="21">MN2024</strain>
        <tissue evidence="21">Gills</tissue>
    </source>
</reference>
<dbReference type="GO" id="GO:0051539">
    <property type="term" value="F:4 iron, 4 sulfur cluster binding"/>
    <property type="evidence" value="ECO:0007669"/>
    <property type="project" value="UniProtKB-KW"/>
</dbReference>
<evidence type="ECO:0000256" key="13">
    <source>
        <dbReference type="ARBA" id="ARBA00023204"/>
    </source>
</evidence>
<keyword evidence="7" id="KW-0227">DNA damage</keyword>
<dbReference type="InterPro" id="IPR006555">
    <property type="entry name" value="ATP-dep_Helicase_C"/>
</dbReference>
<evidence type="ECO:0000256" key="14">
    <source>
        <dbReference type="ARBA" id="ARBA00023235"/>
    </source>
</evidence>
<dbReference type="PANTHER" id="PTHR11472">
    <property type="entry name" value="DNA REPAIR DEAD HELICASE RAD3/XP-D SUBFAMILY MEMBER"/>
    <property type="match status" value="1"/>
</dbReference>
<dbReference type="SMART" id="SM00487">
    <property type="entry name" value="DEXDc"/>
    <property type="match status" value="1"/>
</dbReference>
<feature type="compositionally biased region" description="Basic and acidic residues" evidence="19">
    <location>
        <begin position="1471"/>
        <end position="1481"/>
    </location>
</feature>
<dbReference type="InterPro" id="IPR027417">
    <property type="entry name" value="P-loop_NTPase"/>
</dbReference>
<evidence type="ECO:0000256" key="6">
    <source>
        <dbReference type="ARBA" id="ARBA00022741"/>
    </source>
</evidence>
<dbReference type="InterPro" id="IPR013020">
    <property type="entry name" value="Rad3/Chl1-like"/>
</dbReference>
<keyword evidence="22" id="KW-1185">Reference proteome</keyword>
<keyword evidence="10" id="KW-0067">ATP-binding</keyword>
<keyword evidence="5" id="KW-0479">Metal-binding</keyword>
<feature type="compositionally biased region" description="Basic residues" evidence="19">
    <location>
        <begin position="1443"/>
        <end position="1463"/>
    </location>
</feature>
<dbReference type="InterPro" id="IPR006554">
    <property type="entry name" value="Helicase-like_DEXD_c2"/>
</dbReference>
<keyword evidence="8" id="KW-0378">Hydrolase</keyword>
<comment type="similarity">
    <text evidence="3">Belongs to the DEAD box helicase family. DEAH subfamily.</text>
</comment>
<dbReference type="FunFam" id="3.40.50.300:FF:000731">
    <property type="entry name" value="Fanconi anemia group J protein homolog"/>
    <property type="match status" value="1"/>
</dbReference>
<dbReference type="Pfam" id="PF06733">
    <property type="entry name" value="DEAD_2"/>
    <property type="match status" value="1"/>
</dbReference>
<evidence type="ECO:0000256" key="4">
    <source>
        <dbReference type="ARBA" id="ARBA00022485"/>
    </source>
</evidence>
<evidence type="ECO:0000256" key="18">
    <source>
        <dbReference type="ARBA" id="ARBA00082714"/>
    </source>
</evidence>
<dbReference type="Gene3D" id="3.40.50.300">
    <property type="entry name" value="P-loop containing nucleotide triphosphate hydrolases"/>
    <property type="match status" value="3"/>
</dbReference>
<keyword evidence="13" id="KW-0234">DNA repair</keyword>
<evidence type="ECO:0000313" key="21">
    <source>
        <dbReference type="EMBL" id="KAL3858387.1"/>
    </source>
</evidence>
<feature type="region of interest" description="Disordered" evidence="19">
    <location>
        <begin position="98"/>
        <end position="129"/>
    </location>
</feature>
<evidence type="ECO:0000256" key="7">
    <source>
        <dbReference type="ARBA" id="ARBA00022763"/>
    </source>
</evidence>
<evidence type="ECO:0000256" key="12">
    <source>
        <dbReference type="ARBA" id="ARBA00023014"/>
    </source>
</evidence>
<comment type="catalytic activity">
    <reaction evidence="17">
        <text>ATP + H2O = ADP + phosphate + H(+)</text>
        <dbReference type="Rhea" id="RHEA:13065"/>
        <dbReference type="ChEBI" id="CHEBI:15377"/>
        <dbReference type="ChEBI" id="CHEBI:15378"/>
        <dbReference type="ChEBI" id="CHEBI:30616"/>
        <dbReference type="ChEBI" id="CHEBI:43474"/>
        <dbReference type="ChEBI" id="CHEBI:456216"/>
        <dbReference type="EC" id="5.6.2.3"/>
    </reaction>
</comment>
<evidence type="ECO:0000256" key="15">
    <source>
        <dbReference type="ARBA" id="ARBA00023242"/>
    </source>
</evidence>
<comment type="caution">
    <text evidence="21">The sequence shown here is derived from an EMBL/GenBank/DDBJ whole genome shotgun (WGS) entry which is preliminary data.</text>
</comment>
<evidence type="ECO:0000256" key="8">
    <source>
        <dbReference type="ARBA" id="ARBA00022801"/>
    </source>
</evidence>
<dbReference type="EC" id="5.6.2.3" evidence="16"/>
<evidence type="ECO:0000256" key="17">
    <source>
        <dbReference type="ARBA" id="ARBA00048954"/>
    </source>
</evidence>
<evidence type="ECO:0000256" key="3">
    <source>
        <dbReference type="ARBA" id="ARBA00008792"/>
    </source>
</evidence>
<keyword evidence="14" id="KW-0413">Isomerase</keyword>
<comment type="subcellular location">
    <subcellularLocation>
        <location evidence="2">Nucleus</location>
    </subcellularLocation>
</comment>
<dbReference type="GO" id="GO:0016787">
    <property type="term" value="F:hydrolase activity"/>
    <property type="evidence" value="ECO:0007669"/>
    <property type="project" value="UniProtKB-KW"/>
</dbReference>
<evidence type="ECO:0000256" key="16">
    <source>
        <dbReference type="ARBA" id="ARBA00044969"/>
    </source>
</evidence>
<keyword evidence="9" id="KW-0347">Helicase</keyword>
<keyword evidence="12" id="KW-0411">Iron-sulfur</keyword>
<evidence type="ECO:0000256" key="10">
    <source>
        <dbReference type="ARBA" id="ARBA00022840"/>
    </source>
</evidence>
<dbReference type="SMART" id="SM00491">
    <property type="entry name" value="HELICc2"/>
    <property type="match status" value="1"/>
</dbReference>
<evidence type="ECO:0000256" key="2">
    <source>
        <dbReference type="ARBA" id="ARBA00004123"/>
    </source>
</evidence>
<proteinExistence type="inferred from homology"/>
<dbReference type="SMART" id="SM00488">
    <property type="entry name" value="DEXDc2"/>
    <property type="match status" value="1"/>
</dbReference>